<keyword evidence="3 6" id="KW-0285">Flavoprotein</keyword>
<comment type="cofactor">
    <cofactor evidence="1 6">
        <name>FAD</name>
        <dbReference type="ChEBI" id="CHEBI:57692"/>
    </cofactor>
</comment>
<evidence type="ECO:0000256" key="1">
    <source>
        <dbReference type="ARBA" id="ARBA00001974"/>
    </source>
</evidence>
<evidence type="ECO:0000313" key="9">
    <source>
        <dbReference type="Proteomes" id="UP001431209"/>
    </source>
</evidence>
<dbReference type="InterPro" id="IPR017927">
    <property type="entry name" value="FAD-bd_FR_type"/>
</dbReference>
<dbReference type="SUPFAM" id="SSF52343">
    <property type="entry name" value="Ferredoxin reductase-like, C-terminal NADP-linked domain"/>
    <property type="match status" value="1"/>
</dbReference>
<accession>A0AAW2Z6B0</accession>
<dbReference type="PRINTS" id="PR00406">
    <property type="entry name" value="CYTB5RDTASE"/>
</dbReference>
<feature type="binding site" evidence="6">
    <location>
        <position position="76"/>
    </location>
    <ligand>
        <name>FAD</name>
        <dbReference type="ChEBI" id="CHEBI:57692"/>
    </ligand>
</feature>
<organism evidence="8 9">
    <name type="scientific">Acrasis kona</name>
    <dbReference type="NCBI Taxonomy" id="1008807"/>
    <lineage>
        <taxon>Eukaryota</taxon>
        <taxon>Discoba</taxon>
        <taxon>Heterolobosea</taxon>
        <taxon>Tetramitia</taxon>
        <taxon>Eutetramitia</taxon>
        <taxon>Acrasidae</taxon>
        <taxon>Acrasis</taxon>
    </lineage>
</organism>
<comment type="similarity">
    <text evidence="2">Belongs to the flavoprotein pyridine nucleotide cytochrome reductase family.</text>
</comment>
<feature type="binding site" evidence="6">
    <location>
        <position position="100"/>
    </location>
    <ligand>
        <name>FAD</name>
        <dbReference type="ChEBI" id="CHEBI:57692"/>
    </ligand>
</feature>
<evidence type="ECO:0000256" key="5">
    <source>
        <dbReference type="ARBA" id="ARBA00023002"/>
    </source>
</evidence>
<evidence type="ECO:0000256" key="6">
    <source>
        <dbReference type="PIRSR" id="PIRSR601834-1"/>
    </source>
</evidence>
<name>A0AAW2Z6B0_9EUKA</name>
<sequence>MKTFFGMLNFMASATISPFMTQDCKLLSRTELTSKVTNPVILLRFELPESTSLENDVFHHVSITAVINGRSYRRNYTPITTSETKGYFEIMVKVYPDGCMGNYLNKLQVGQTVNVAPPRGKLTYIPGQHESIGIICGGVGVAPMIHLIRKTLHSHPNTNITLLFCNQTEQDIIMKKELDQLAEQHSNFKVYYVLSQPHEEWDGIRGRVNEWVIETYLPSSNTHLTVFCGPKPMNRTLKAIFSKQGRTNAYKV</sequence>
<dbReference type="SUPFAM" id="SSF63380">
    <property type="entry name" value="Riboflavin synthase domain-like"/>
    <property type="match status" value="1"/>
</dbReference>
<feature type="binding site" evidence="6">
    <location>
        <position position="93"/>
    </location>
    <ligand>
        <name>FAD</name>
        <dbReference type="ChEBI" id="CHEBI:57692"/>
    </ligand>
</feature>
<dbReference type="PANTHER" id="PTHR19370">
    <property type="entry name" value="NADH-CYTOCHROME B5 REDUCTASE"/>
    <property type="match status" value="1"/>
</dbReference>
<dbReference type="CDD" id="cd06183">
    <property type="entry name" value="cyt_b5_reduct_like"/>
    <property type="match status" value="1"/>
</dbReference>
<dbReference type="InterPro" id="IPR039261">
    <property type="entry name" value="FNR_nucleotide-bd"/>
</dbReference>
<feature type="binding site" evidence="6">
    <location>
        <position position="74"/>
    </location>
    <ligand>
        <name>FAD</name>
        <dbReference type="ChEBI" id="CHEBI:57692"/>
    </ligand>
</feature>
<feature type="domain" description="FAD-binding FR-type" evidence="7">
    <location>
        <begin position="19"/>
        <end position="125"/>
    </location>
</feature>
<dbReference type="InterPro" id="IPR001834">
    <property type="entry name" value="CBR-like"/>
</dbReference>
<dbReference type="AlphaFoldDB" id="A0AAW2Z6B0"/>
<dbReference type="Gene3D" id="3.40.50.80">
    <property type="entry name" value="Nucleotide-binding domain of ferredoxin-NADP reductase (FNR) module"/>
    <property type="match status" value="1"/>
</dbReference>
<dbReference type="Pfam" id="PF00175">
    <property type="entry name" value="NAD_binding_1"/>
    <property type="match status" value="1"/>
</dbReference>
<dbReference type="EMBL" id="JAOPGA020001068">
    <property type="protein sequence ID" value="KAL0484767.1"/>
    <property type="molecule type" value="Genomic_DNA"/>
</dbReference>
<dbReference type="InterPro" id="IPR017938">
    <property type="entry name" value="Riboflavin_synthase-like_b-brl"/>
</dbReference>
<evidence type="ECO:0000256" key="4">
    <source>
        <dbReference type="ARBA" id="ARBA00022827"/>
    </source>
</evidence>
<dbReference type="InterPro" id="IPR008333">
    <property type="entry name" value="Cbr1-like_FAD-bd_dom"/>
</dbReference>
<keyword evidence="5" id="KW-0560">Oxidoreductase</keyword>
<keyword evidence="9" id="KW-1185">Reference proteome</keyword>
<gene>
    <name evidence="8" type="ORF">AKO1_003695</name>
</gene>
<evidence type="ECO:0000259" key="7">
    <source>
        <dbReference type="PROSITE" id="PS51384"/>
    </source>
</evidence>
<dbReference type="Proteomes" id="UP001431209">
    <property type="component" value="Unassembled WGS sequence"/>
</dbReference>
<dbReference type="InterPro" id="IPR001433">
    <property type="entry name" value="OxRdtase_FAD/NAD-bd"/>
</dbReference>
<dbReference type="GO" id="GO:0016491">
    <property type="term" value="F:oxidoreductase activity"/>
    <property type="evidence" value="ECO:0007669"/>
    <property type="project" value="UniProtKB-KW"/>
</dbReference>
<reference evidence="8 9" key="1">
    <citation type="submission" date="2024-03" db="EMBL/GenBank/DDBJ databases">
        <title>The Acrasis kona genome and developmental transcriptomes reveal deep origins of eukaryotic multicellular pathways.</title>
        <authorList>
            <person name="Sheikh S."/>
            <person name="Fu C.-J."/>
            <person name="Brown M.W."/>
            <person name="Baldauf S.L."/>
        </authorList>
    </citation>
    <scope>NUCLEOTIDE SEQUENCE [LARGE SCALE GENOMIC DNA]</scope>
    <source>
        <strain evidence="8 9">ATCC MYA-3509</strain>
    </source>
</reference>
<evidence type="ECO:0000256" key="2">
    <source>
        <dbReference type="ARBA" id="ARBA00006105"/>
    </source>
</evidence>
<dbReference type="Pfam" id="PF00970">
    <property type="entry name" value="FAD_binding_6"/>
    <property type="match status" value="1"/>
</dbReference>
<protein>
    <submittedName>
        <fullName evidence="8">Cytochrome-b5 reductase</fullName>
    </submittedName>
</protein>
<dbReference type="PANTHER" id="PTHR19370:SF184">
    <property type="entry name" value="NADH-CYTOCHROME B5 REDUCTASE-LIKE"/>
    <property type="match status" value="1"/>
</dbReference>
<comment type="caution">
    <text evidence="8">The sequence shown here is derived from an EMBL/GenBank/DDBJ whole genome shotgun (WGS) entry which is preliminary data.</text>
</comment>
<evidence type="ECO:0000313" key="8">
    <source>
        <dbReference type="EMBL" id="KAL0484767.1"/>
    </source>
</evidence>
<evidence type="ECO:0000256" key="3">
    <source>
        <dbReference type="ARBA" id="ARBA00022630"/>
    </source>
</evidence>
<proteinExistence type="inferred from homology"/>
<dbReference type="Gene3D" id="2.40.30.10">
    <property type="entry name" value="Translation factors"/>
    <property type="match status" value="1"/>
</dbReference>
<keyword evidence="4 6" id="KW-0274">FAD</keyword>
<dbReference type="PROSITE" id="PS51384">
    <property type="entry name" value="FAD_FR"/>
    <property type="match status" value="1"/>
</dbReference>